<feature type="region of interest" description="Disordered" evidence="6">
    <location>
        <begin position="601"/>
        <end position="626"/>
    </location>
</feature>
<feature type="domain" description="Helicase C-terminal" evidence="9">
    <location>
        <begin position="417"/>
        <end position="568"/>
    </location>
</feature>
<keyword evidence="3 5" id="KW-0103">Bromodomain</keyword>
<dbReference type="Pfam" id="PF00271">
    <property type="entry name" value="Helicase_C"/>
    <property type="match status" value="1"/>
</dbReference>
<dbReference type="InterPro" id="IPR001650">
    <property type="entry name" value="Helicase_C-like"/>
</dbReference>
<dbReference type="Pfam" id="PF00439">
    <property type="entry name" value="Bromodomain"/>
    <property type="match status" value="1"/>
</dbReference>
<keyword evidence="11" id="KW-1185">Reference proteome</keyword>
<evidence type="ECO:0000259" key="8">
    <source>
        <dbReference type="PROSITE" id="PS51192"/>
    </source>
</evidence>
<dbReference type="PROSITE" id="PS51192">
    <property type="entry name" value="HELICASE_ATP_BIND_1"/>
    <property type="match status" value="1"/>
</dbReference>
<evidence type="ECO:0000256" key="5">
    <source>
        <dbReference type="PROSITE-ProRule" id="PRU00035"/>
    </source>
</evidence>
<evidence type="ECO:0000313" key="10">
    <source>
        <dbReference type="EMBL" id="KAK1748697.1"/>
    </source>
</evidence>
<dbReference type="CDD" id="cd18793">
    <property type="entry name" value="SF2_C_SNF"/>
    <property type="match status" value="1"/>
</dbReference>
<dbReference type="InterPro" id="IPR000330">
    <property type="entry name" value="SNF2_N"/>
</dbReference>
<evidence type="ECO:0000256" key="1">
    <source>
        <dbReference type="ARBA" id="ARBA00004123"/>
    </source>
</evidence>
<dbReference type="SUPFAM" id="SSF47370">
    <property type="entry name" value="Bromodomain"/>
    <property type="match status" value="1"/>
</dbReference>
<dbReference type="InterPro" id="IPR036427">
    <property type="entry name" value="Bromodomain-like_sf"/>
</dbReference>
<evidence type="ECO:0000256" key="2">
    <source>
        <dbReference type="ARBA" id="ARBA00022801"/>
    </source>
</evidence>
<dbReference type="Proteomes" id="UP001224775">
    <property type="component" value="Unassembled WGS sequence"/>
</dbReference>
<dbReference type="AlphaFoldDB" id="A0AAD8YMH3"/>
<dbReference type="PROSITE" id="PS51194">
    <property type="entry name" value="HELICASE_CTER"/>
    <property type="match status" value="1"/>
</dbReference>
<dbReference type="PRINTS" id="PR00503">
    <property type="entry name" value="BROMODOMAIN"/>
</dbReference>
<dbReference type="EC" id="3.6.4.-" evidence="10"/>
<accession>A0AAD8YMH3</accession>
<dbReference type="CDD" id="cd17996">
    <property type="entry name" value="DEXHc_SMARCA2_SMARCA4"/>
    <property type="match status" value="1"/>
</dbReference>
<evidence type="ECO:0000313" key="11">
    <source>
        <dbReference type="Proteomes" id="UP001224775"/>
    </source>
</evidence>
<evidence type="ECO:0000256" key="4">
    <source>
        <dbReference type="ARBA" id="ARBA00023242"/>
    </source>
</evidence>
<feature type="domain" description="Bromo" evidence="7">
    <location>
        <begin position="800"/>
        <end position="870"/>
    </location>
</feature>
<proteinExistence type="predicted"/>
<dbReference type="FunFam" id="3.40.50.10810:FF:000008">
    <property type="entry name" value="Chromatin structure-remodeling complex subunit snf21"/>
    <property type="match status" value="1"/>
</dbReference>
<dbReference type="GO" id="GO:0005634">
    <property type="term" value="C:nucleus"/>
    <property type="evidence" value="ECO:0007669"/>
    <property type="project" value="UniProtKB-SubCell"/>
</dbReference>
<name>A0AAD8YMH3_9STRA</name>
<feature type="region of interest" description="Disordered" evidence="6">
    <location>
        <begin position="719"/>
        <end position="778"/>
    </location>
</feature>
<dbReference type="InterPro" id="IPR001487">
    <property type="entry name" value="Bromodomain"/>
</dbReference>
<feature type="domain" description="Helicase ATP-binding" evidence="8">
    <location>
        <begin position="103"/>
        <end position="269"/>
    </location>
</feature>
<dbReference type="GO" id="GO:0016787">
    <property type="term" value="F:hydrolase activity"/>
    <property type="evidence" value="ECO:0007669"/>
    <property type="project" value="UniProtKB-KW"/>
</dbReference>
<dbReference type="SMART" id="SM00490">
    <property type="entry name" value="HELICc"/>
    <property type="match status" value="1"/>
</dbReference>
<dbReference type="Gene3D" id="3.40.50.10810">
    <property type="entry name" value="Tandem AAA-ATPase domain"/>
    <property type="match status" value="1"/>
</dbReference>
<dbReference type="InterPro" id="IPR027417">
    <property type="entry name" value="P-loop_NTPase"/>
</dbReference>
<dbReference type="SUPFAM" id="SSF52540">
    <property type="entry name" value="P-loop containing nucleoside triphosphate hydrolases"/>
    <property type="match status" value="2"/>
</dbReference>
<comment type="caution">
    <text evidence="10">The sequence shown here is derived from an EMBL/GenBank/DDBJ whole genome shotgun (WGS) entry which is preliminary data.</text>
</comment>
<dbReference type="InterPro" id="IPR038718">
    <property type="entry name" value="SNF2-like_sf"/>
</dbReference>
<dbReference type="Gene3D" id="3.40.50.300">
    <property type="entry name" value="P-loop containing nucleotide triphosphate hydrolases"/>
    <property type="match status" value="1"/>
</dbReference>
<comment type="subcellular location">
    <subcellularLocation>
        <location evidence="1">Nucleus</location>
    </subcellularLocation>
</comment>
<evidence type="ECO:0000259" key="7">
    <source>
        <dbReference type="PROSITE" id="PS50014"/>
    </source>
</evidence>
<dbReference type="SMART" id="SM00297">
    <property type="entry name" value="BROMO"/>
    <property type="match status" value="1"/>
</dbReference>
<keyword evidence="2 10" id="KW-0378">Hydrolase</keyword>
<keyword evidence="4" id="KW-0539">Nucleus</keyword>
<sequence length="907" mass="103396">MSAYTALLEDTKNDRLKFLLDKTDECMNQISSLLQSRAEEEEEDIKAMGGEGTIKAKFSTVNANAGSYYETAHQIKSEQVRQPSILTGGDLKEYQLSGLQWLVSLYNNRLNGILADEMGLGKTIQTISLLAYLIEVKENLGPYLVIVPLSTLSNWVNEFAKWLPAATVICYKGSPQERKRIFRDEVADGQFNVLLTTYEFVIRDKASLRKLTWQYAIVDEGHRMKNNQSKFSVTLGTQYNTRRRVLLTGTPLQNSLPELWALLNFLLPDIFNSAENFDQWFNKPFASFGKSSSTTSDSADASSDELLSNEERMLIIHRLHELLRPFMLRRVKSEVLDQLPTKVEKVIRCELSSWQKELYKQISHKIAGEAASSKNFNRGLNNVVMQLRKVCNHPYLFNKDGYHINDDIIRTSGKLELLDRMLPKLKAAGHRVLMFTQMTKMMPILEDYFAYRGFTSMRLDGSTSADEREKRMYMFNAPDSPHFIFLLSTRAGGLGLNLATADTVIIFDSDWNPMMDLQAQDRAHRIGQRKDVRVFRIITQTPVEEKILSRATEKLQMNELVVEAGKFDKSGQEGGQENNSLERLKMMELLLTDFDQNQNTQGTATAEEDFEKSTDDGIDDEEEENTSDLLNEMISSNDDDYKLYCKMDMENTNAPALYNDIESVPDWILYPNGRPEEGAMEVDTFVPGQPLPKRRAAAGDIVYDDGMTEKQFCRMMDKKTIADEKEKKKSKKKRSRNTLDPSAILDTDSSGRKRAKTQDDSVASLASKPDSSDKGEVTADVNERLVSITRSLIYLKEKGTGRKLSEIFLEKPCPTTYPDYYQLIDKPIGMNDILRKCRAKLYSSVTEFRDDWNTLFKNCVTYNGEGTWITNDAGVLKAEFNRLMDKNKEVKAKLPLRIKLSLKGKKK</sequence>
<evidence type="ECO:0000259" key="9">
    <source>
        <dbReference type="PROSITE" id="PS51194"/>
    </source>
</evidence>
<organism evidence="10 11">
    <name type="scientific">Skeletonema marinoi</name>
    <dbReference type="NCBI Taxonomy" id="267567"/>
    <lineage>
        <taxon>Eukaryota</taxon>
        <taxon>Sar</taxon>
        <taxon>Stramenopiles</taxon>
        <taxon>Ochrophyta</taxon>
        <taxon>Bacillariophyta</taxon>
        <taxon>Coscinodiscophyceae</taxon>
        <taxon>Thalassiosirophycidae</taxon>
        <taxon>Thalassiosirales</taxon>
        <taxon>Skeletonemataceae</taxon>
        <taxon>Skeletonema</taxon>
        <taxon>Skeletonema marinoi-dohrnii complex</taxon>
    </lineage>
</organism>
<dbReference type="SMART" id="SM00487">
    <property type="entry name" value="DEXDc"/>
    <property type="match status" value="1"/>
</dbReference>
<evidence type="ECO:0000256" key="6">
    <source>
        <dbReference type="SAM" id="MobiDB-lite"/>
    </source>
</evidence>
<reference evidence="10" key="1">
    <citation type="submission" date="2023-06" db="EMBL/GenBank/DDBJ databases">
        <title>Survivors Of The Sea: Transcriptome response of Skeletonema marinoi to long-term dormancy.</title>
        <authorList>
            <person name="Pinder M.I.M."/>
            <person name="Kourtchenko O."/>
            <person name="Robertson E.K."/>
            <person name="Larsson T."/>
            <person name="Maumus F."/>
            <person name="Osuna-Cruz C.M."/>
            <person name="Vancaester E."/>
            <person name="Stenow R."/>
            <person name="Vandepoele K."/>
            <person name="Ploug H."/>
            <person name="Bruchert V."/>
            <person name="Godhe A."/>
            <person name="Topel M."/>
        </authorList>
    </citation>
    <scope>NUCLEOTIDE SEQUENCE</scope>
    <source>
        <strain evidence="10">R05AC</strain>
    </source>
</reference>
<dbReference type="EMBL" id="JATAAI010000001">
    <property type="protein sequence ID" value="KAK1748697.1"/>
    <property type="molecule type" value="Genomic_DNA"/>
</dbReference>
<protein>
    <submittedName>
        <fullName evidence="10">Chromatin-remodeling complex ATPase chain</fullName>
        <ecNumber evidence="10">3.6.4.-</ecNumber>
    </submittedName>
</protein>
<dbReference type="Pfam" id="PF00176">
    <property type="entry name" value="SNF2-rel_dom"/>
    <property type="match status" value="1"/>
</dbReference>
<dbReference type="GO" id="GO:0005524">
    <property type="term" value="F:ATP binding"/>
    <property type="evidence" value="ECO:0007669"/>
    <property type="project" value="InterPro"/>
</dbReference>
<dbReference type="PROSITE" id="PS50014">
    <property type="entry name" value="BROMODOMAIN_2"/>
    <property type="match status" value="1"/>
</dbReference>
<dbReference type="InterPro" id="IPR014001">
    <property type="entry name" value="Helicase_ATP-bd"/>
</dbReference>
<gene>
    <name evidence="10" type="ORF">QTG54_000636</name>
</gene>
<dbReference type="PANTHER" id="PTHR10799">
    <property type="entry name" value="SNF2/RAD54 HELICASE FAMILY"/>
    <property type="match status" value="1"/>
</dbReference>
<feature type="compositionally biased region" description="Acidic residues" evidence="6">
    <location>
        <begin position="606"/>
        <end position="626"/>
    </location>
</feature>
<dbReference type="Gene3D" id="1.20.920.10">
    <property type="entry name" value="Bromodomain-like"/>
    <property type="match status" value="1"/>
</dbReference>
<evidence type="ECO:0000256" key="3">
    <source>
        <dbReference type="ARBA" id="ARBA00023117"/>
    </source>
</evidence>
<dbReference type="InterPro" id="IPR049730">
    <property type="entry name" value="SNF2/RAD54-like_C"/>
</dbReference>